<dbReference type="HOGENOM" id="CLU_1295660_0_0_1"/>
<sequence length="213" mass="24713">MAKSTAKALNELVRCNMHGMETGDREHLLQFALDYFNDETINTVESEDEEDEFETDVNFIDAPEFQEIFLEEKDNDCIIDFEDDEDDDDKLTPEIIVNEAKNILDSVYSIVSNDLDTELERVKSFNCGCVGHKKGRCLKQFDKEYIKNLRMNINALTNGEKEMFIMGKISCTINLSKMTERSKKVQTERQRYRTTSLIEKKMILKSGSLLPFF</sequence>
<organism evidence="1 2">
    <name type="scientific">Lottia gigantea</name>
    <name type="common">Giant owl limpet</name>
    <dbReference type="NCBI Taxonomy" id="225164"/>
    <lineage>
        <taxon>Eukaryota</taxon>
        <taxon>Metazoa</taxon>
        <taxon>Spiralia</taxon>
        <taxon>Lophotrochozoa</taxon>
        <taxon>Mollusca</taxon>
        <taxon>Gastropoda</taxon>
        <taxon>Patellogastropoda</taxon>
        <taxon>Lottioidea</taxon>
        <taxon>Lottiidae</taxon>
        <taxon>Lottia</taxon>
    </lineage>
</organism>
<proteinExistence type="predicted"/>
<evidence type="ECO:0000313" key="1">
    <source>
        <dbReference type="EMBL" id="ESO96743.1"/>
    </source>
</evidence>
<dbReference type="OrthoDB" id="5980730at2759"/>
<gene>
    <name evidence="1" type="ORF">LOTGIDRAFT_176544</name>
</gene>
<dbReference type="RefSeq" id="XP_009052568.1">
    <property type="nucleotide sequence ID" value="XM_009054320.1"/>
</dbReference>
<keyword evidence="2" id="KW-1185">Reference proteome</keyword>
<dbReference type="AlphaFoldDB" id="V3ZYX1"/>
<dbReference type="GeneID" id="20243831"/>
<dbReference type="KEGG" id="lgi:LOTGIDRAFT_176544"/>
<name>V3ZYX1_LOTGI</name>
<protein>
    <submittedName>
        <fullName evidence="1">Uncharacterized protein</fullName>
    </submittedName>
</protein>
<dbReference type="OMA" id="NEIARCN"/>
<accession>V3ZYX1</accession>
<evidence type="ECO:0000313" key="2">
    <source>
        <dbReference type="Proteomes" id="UP000030746"/>
    </source>
</evidence>
<dbReference type="Proteomes" id="UP000030746">
    <property type="component" value="Unassembled WGS sequence"/>
</dbReference>
<reference evidence="1 2" key="1">
    <citation type="journal article" date="2013" name="Nature">
        <title>Insights into bilaterian evolution from three spiralian genomes.</title>
        <authorList>
            <person name="Simakov O."/>
            <person name="Marletaz F."/>
            <person name="Cho S.J."/>
            <person name="Edsinger-Gonzales E."/>
            <person name="Havlak P."/>
            <person name="Hellsten U."/>
            <person name="Kuo D.H."/>
            <person name="Larsson T."/>
            <person name="Lv J."/>
            <person name="Arendt D."/>
            <person name="Savage R."/>
            <person name="Osoegawa K."/>
            <person name="de Jong P."/>
            <person name="Grimwood J."/>
            <person name="Chapman J.A."/>
            <person name="Shapiro H."/>
            <person name="Aerts A."/>
            <person name="Otillar R.P."/>
            <person name="Terry A.Y."/>
            <person name="Boore J.L."/>
            <person name="Grigoriev I.V."/>
            <person name="Lindberg D.R."/>
            <person name="Seaver E.C."/>
            <person name="Weisblat D.A."/>
            <person name="Putnam N.H."/>
            <person name="Rokhsar D.S."/>
        </authorList>
    </citation>
    <scope>NUCLEOTIDE SEQUENCE [LARGE SCALE GENOMIC DNA]</scope>
</reference>
<dbReference type="CTD" id="20243831"/>
<dbReference type="EMBL" id="KB201384">
    <property type="protein sequence ID" value="ESO96743.1"/>
    <property type="molecule type" value="Genomic_DNA"/>
</dbReference>